<evidence type="ECO:0000313" key="1">
    <source>
        <dbReference type="EMBL" id="UMB67688.1"/>
    </source>
</evidence>
<dbReference type="Proteomes" id="UP001055336">
    <property type="component" value="Chromosome"/>
</dbReference>
<keyword evidence="2" id="KW-1185">Reference proteome</keyword>
<reference evidence="1" key="1">
    <citation type="submission" date="2022-08" db="EMBL/GenBank/DDBJ databases">
        <title>Whole genome sequencing of non-tuberculosis mycobacteria type-strains.</title>
        <authorList>
            <person name="Igarashi Y."/>
            <person name="Osugi A."/>
            <person name="Mitarai S."/>
        </authorList>
    </citation>
    <scope>NUCLEOTIDE SEQUENCE</scope>
    <source>
        <strain evidence="1">DSM 45127</strain>
    </source>
</reference>
<gene>
    <name evidence="1" type="ORF">MKK62_14350</name>
</gene>
<accession>A0ABY3VE35</accession>
<evidence type="ECO:0000313" key="2">
    <source>
        <dbReference type="Proteomes" id="UP001055336"/>
    </source>
</evidence>
<name>A0ABY3VE35_9MYCO</name>
<organism evidence="1 2">
    <name type="scientific">Mycobacterium paraterrae</name>
    <dbReference type="NCBI Taxonomy" id="577492"/>
    <lineage>
        <taxon>Bacteria</taxon>
        <taxon>Bacillati</taxon>
        <taxon>Actinomycetota</taxon>
        <taxon>Actinomycetes</taxon>
        <taxon>Mycobacteriales</taxon>
        <taxon>Mycobacteriaceae</taxon>
        <taxon>Mycobacterium</taxon>
    </lineage>
</organism>
<dbReference type="RefSeq" id="WP_240258149.1">
    <property type="nucleotide sequence ID" value="NZ_CP092488.2"/>
</dbReference>
<dbReference type="EMBL" id="CP092488">
    <property type="protein sequence ID" value="UMB67688.1"/>
    <property type="molecule type" value="Genomic_DNA"/>
</dbReference>
<sequence>MTSKEFSSFDDIAAALRTAFDNLSSAGESGDASAITAAQSTLLAALTDATLASVEALGRFAPMTNPDFFEDEPRDIVPVLEAGLDLPAEMVISRELAEMVARIDDLHPHNPVQREFTKAVAPGAFALHAIEQLERELIALRKEVRGT</sequence>
<proteinExistence type="predicted"/>
<protein>
    <submittedName>
        <fullName evidence="1">Uncharacterized protein</fullName>
    </submittedName>
</protein>